<feature type="compositionally biased region" description="Polar residues" evidence="1">
    <location>
        <begin position="326"/>
        <end position="343"/>
    </location>
</feature>
<dbReference type="Proteomes" id="UP000275078">
    <property type="component" value="Unassembled WGS sequence"/>
</dbReference>
<protein>
    <submittedName>
        <fullName evidence="2">Uncharacterized protein</fullName>
    </submittedName>
</protein>
<reference evidence="2 3" key="1">
    <citation type="journal article" date="2018" name="Nat. Ecol. Evol.">
        <title>Pezizomycetes genomes reveal the molecular basis of ectomycorrhizal truffle lifestyle.</title>
        <authorList>
            <person name="Murat C."/>
            <person name="Payen T."/>
            <person name="Noel B."/>
            <person name="Kuo A."/>
            <person name="Morin E."/>
            <person name="Chen J."/>
            <person name="Kohler A."/>
            <person name="Krizsan K."/>
            <person name="Balestrini R."/>
            <person name="Da Silva C."/>
            <person name="Montanini B."/>
            <person name="Hainaut M."/>
            <person name="Levati E."/>
            <person name="Barry K.W."/>
            <person name="Belfiori B."/>
            <person name="Cichocki N."/>
            <person name="Clum A."/>
            <person name="Dockter R.B."/>
            <person name="Fauchery L."/>
            <person name="Guy J."/>
            <person name="Iotti M."/>
            <person name="Le Tacon F."/>
            <person name="Lindquist E.A."/>
            <person name="Lipzen A."/>
            <person name="Malagnac F."/>
            <person name="Mello A."/>
            <person name="Molinier V."/>
            <person name="Miyauchi S."/>
            <person name="Poulain J."/>
            <person name="Riccioni C."/>
            <person name="Rubini A."/>
            <person name="Sitrit Y."/>
            <person name="Splivallo R."/>
            <person name="Traeger S."/>
            <person name="Wang M."/>
            <person name="Zifcakova L."/>
            <person name="Wipf D."/>
            <person name="Zambonelli A."/>
            <person name="Paolocci F."/>
            <person name="Nowrousian M."/>
            <person name="Ottonello S."/>
            <person name="Baldrian P."/>
            <person name="Spatafora J.W."/>
            <person name="Henrissat B."/>
            <person name="Nagy L.G."/>
            <person name="Aury J.M."/>
            <person name="Wincker P."/>
            <person name="Grigoriev I.V."/>
            <person name="Bonfante P."/>
            <person name="Martin F.M."/>
        </authorList>
    </citation>
    <scope>NUCLEOTIDE SEQUENCE [LARGE SCALE GENOMIC DNA]</scope>
    <source>
        <strain evidence="2 3">RN42</strain>
    </source>
</reference>
<name>A0A3N4IL07_ASCIM</name>
<feature type="region of interest" description="Disordered" evidence="1">
    <location>
        <begin position="119"/>
        <end position="427"/>
    </location>
</feature>
<feature type="compositionally biased region" description="Polar residues" evidence="1">
    <location>
        <begin position="159"/>
        <end position="176"/>
    </location>
</feature>
<organism evidence="2 3">
    <name type="scientific">Ascobolus immersus RN42</name>
    <dbReference type="NCBI Taxonomy" id="1160509"/>
    <lineage>
        <taxon>Eukaryota</taxon>
        <taxon>Fungi</taxon>
        <taxon>Dikarya</taxon>
        <taxon>Ascomycota</taxon>
        <taxon>Pezizomycotina</taxon>
        <taxon>Pezizomycetes</taxon>
        <taxon>Pezizales</taxon>
        <taxon>Ascobolaceae</taxon>
        <taxon>Ascobolus</taxon>
    </lineage>
</organism>
<proteinExistence type="predicted"/>
<feature type="compositionally biased region" description="Polar residues" evidence="1">
    <location>
        <begin position="255"/>
        <end position="264"/>
    </location>
</feature>
<feature type="compositionally biased region" description="Basic and acidic residues" evidence="1">
    <location>
        <begin position="344"/>
        <end position="357"/>
    </location>
</feature>
<gene>
    <name evidence="2" type="ORF">BJ508DRAFT_301922</name>
</gene>
<feature type="region of interest" description="Disordered" evidence="1">
    <location>
        <begin position="462"/>
        <end position="541"/>
    </location>
</feature>
<feature type="compositionally biased region" description="Polar residues" evidence="1">
    <location>
        <begin position="290"/>
        <end position="310"/>
    </location>
</feature>
<sequence>MDHSYRNYGSVSSIHIVSQEEEQSYCGRARQEAVLIPDIEPPKPKKSIRNMLKHFGSRLSLRHLSSKIFSQPTAVPAVVQGLRSRNVETCNTYSPHSGNMPVSLTDRAVAMRRSLMSLRSPVLGSKSHKRSLERGLEPQAPPAPPAREFEEYFAEEMSRTSSVTVGPPSRTDSSVSRPLWMPKSRRSSHESCQTAYREAASTDSPESFGESSEDVEDGASSSQDHHQDSQAIYDNSASPDTTERLEESEAAEGNVNDSSSQLDSQIADGQAASSDSTEMYEEGEVLEVTAYNSQADDQDSQIGYNQTASPDHSDHFEQSEVVEDPSPSNSQNDLSLADTSMSSQERERQEYRERMLNEGRSGCQGRLGHYSSMMVPESEASVADYSDDSEAPVFYEEGQDDYDQSQQVEDAPSQAGSGSAGDVSESEVSYIDYDSYVDHSSYVSDHGARPEEEMSGIENFLESQTSEEDQQEYAQADHSDPEQSQHNVSSEHFSSEDSRVSTETAARVPDPSEVPDGPFPVRMGHINPKHLPGGSSKQDLHPEVLDQGAQALPGYVPKDLAYYYQWHNFQGKTTDVTKFIYSLGSQVGEVARNLQEQSECWVFARRAMLAEIEKMELWELFDGRLWADDYKTEYAEPVQDGKSCQEA</sequence>
<dbReference type="AlphaFoldDB" id="A0A3N4IL07"/>
<accession>A0A3N4IL07</accession>
<evidence type="ECO:0000313" key="2">
    <source>
        <dbReference type="EMBL" id="RPA86559.1"/>
    </source>
</evidence>
<dbReference type="EMBL" id="ML119649">
    <property type="protein sequence ID" value="RPA86559.1"/>
    <property type="molecule type" value="Genomic_DNA"/>
</dbReference>
<evidence type="ECO:0000256" key="1">
    <source>
        <dbReference type="SAM" id="MobiDB-lite"/>
    </source>
</evidence>
<evidence type="ECO:0000313" key="3">
    <source>
        <dbReference type="Proteomes" id="UP000275078"/>
    </source>
</evidence>
<keyword evidence="3" id="KW-1185">Reference proteome</keyword>